<sequence>MITNFSKLQAAFAALALVAFVGRTSAATVKYAGTFAEYFGDAYQGGNDVLNDTERAWLSSGARFNGTWKAPKNTPYYIVEGYGDVDFGASNDTSSNTSLDKRYNPHSFRGYGNFDCAGANVLNVWNFGCGGGCIHFVNGLSSGSLSRVDKFPYPTAEMYTDPFCSDNRQHLGIAGDLQQACTNACCGWWESGYLYYDC</sequence>
<evidence type="ECO:0000313" key="2">
    <source>
        <dbReference type="EMBL" id="KAL2807930.1"/>
    </source>
</evidence>
<feature type="signal peptide" evidence="1">
    <location>
        <begin position="1"/>
        <end position="26"/>
    </location>
</feature>
<dbReference type="Proteomes" id="UP001610334">
    <property type="component" value="Unassembled WGS sequence"/>
</dbReference>
<organism evidence="2 3">
    <name type="scientific">Aspergillus granulosus</name>
    <dbReference type="NCBI Taxonomy" id="176169"/>
    <lineage>
        <taxon>Eukaryota</taxon>
        <taxon>Fungi</taxon>
        <taxon>Dikarya</taxon>
        <taxon>Ascomycota</taxon>
        <taxon>Pezizomycotina</taxon>
        <taxon>Eurotiomycetes</taxon>
        <taxon>Eurotiomycetidae</taxon>
        <taxon>Eurotiales</taxon>
        <taxon>Aspergillaceae</taxon>
        <taxon>Aspergillus</taxon>
        <taxon>Aspergillus subgen. Nidulantes</taxon>
    </lineage>
</organism>
<dbReference type="EMBL" id="JBFXLT010000126">
    <property type="protein sequence ID" value="KAL2807930.1"/>
    <property type="molecule type" value="Genomic_DNA"/>
</dbReference>
<gene>
    <name evidence="2" type="ORF">BJX63DRAFT_436582</name>
</gene>
<reference evidence="2 3" key="1">
    <citation type="submission" date="2024-07" db="EMBL/GenBank/DDBJ databases">
        <title>Section-level genome sequencing and comparative genomics of Aspergillus sections Usti and Cavernicolus.</title>
        <authorList>
            <consortium name="Lawrence Berkeley National Laboratory"/>
            <person name="Nybo J.L."/>
            <person name="Vesth T.C."/>
            <person name="Theobald S."/>
            <person name="Frisvad J.C."/>
            <person name="Larsen T.O."/>
            <person name="Kjaerboelling I."/>
            <person name="Rothschild-Mancinelli K."/>
            <person name="Lyhne E.K."/>
            <person name="Kogle M.E."/>
            <person name="Barry K."/>
            <person name="Clum A."/>
            <person name="Na H."/>
            <person name="Ledsgaard L."/>
            <person name="Lin J."/>
            <person name="Lipzen A."/>
            <person name="Kuo A."/>
            <person name="Riley R."/>
            <person name="Mondo S."/>
            <person name="Labutti K."/>
            <person name="Haridas S."/>
            <person name="Pangalinan J."/>
            <person name="Salamov A.A."/>
            <person name="Simmons B.A."/>
            <person name="Magnuson J.K."/>
            <person name="Chen J."/>
            <person name="Drula E."/>
            <person name="Henrissat B."/>
            <person name="Wiebenga A."/>
            <person name="Lubbers R.J."/>
            <person name="Gomes A.C."/>
            <person name="Makela M.R."/>
            <person name="Stajich J."/>
            <person name="Grigoriev I.V."/>
            <person name="Mortensen U.H."/>
            <person name="De Vries R.P."/>
            <person name="Baker S.E."/>
            <person name="Andersen M.R."/>
        </authorList>
    </citation>
    <scope>NUCLEOTIDE SEQUENCE [LARGE SCALE GENOMIC DNA]</scope>
    <source>
        <strain evidence="2 3">CBS 588.65</strain>
    </source>
</reference>
<proteinExistence type="predicted"/>
<accession>A0ABR4GY01</accession>
<evidence type="ECO:0000256" key="1">
    <source>
        <dbReference type="SAM" id="SignalP"/>
    </source>
</evidence>
<comment type="caution">
    <text evidence="2">The sequence shown here is derived from an EMBL/GenBank/DDBJ whole genome shotgun (WGS) entry which is preliminary data.</text>
</comment>
<keyword evidence="1" id="KW-0732">Signal</keyword>
<keyword evidence="3" id="KW-1185">Reference proteome</keyword>
<protein>
    <submittedName>
        <fullName evidence="2">Uncharacterized protein</fullName>
    </submittedName>
</protein>
<evidence type="ECO:0000313" key="3">
    <source>
        <dbReference type="Proteomes" id="UP001610334"/>
    </source>
</evidence>
<feature type="chain" id="PRO_5046382180" evidence="1">
    <location>
        <begin position="27"/>
        <end position="198"/>
    </location>
</feature>
<name>A0ABR4GY01_9EURO</name>